<sequence length="55" mass="5947">MHELLAQAPLPVTPGTYFGWGPVMIQSGNLVVILTMLALFILALILPFPGGRSRK</sequence>
<evidence type="ECO:0000256" key="1">
    <source>
        <dbReference type="SAM" id="Phobius"/>
    </source>
</evidence>
<keyword evidence="1" id="KW-0812">Transmembrane</keyword>
<comment type="caution">
    <text evidence="2">The sequence shown here is derived from an EMBL/GenBank/DDBJ whole genome shotgun (WGS) entry which is preliminary data.</text>
</comment>
<proteinExistence type="predicted"/>
<gene>
    <name evidence="2" type="ORF">G6N77_12230</name>
</gene>
<dbReference type="EMBL" id="JAAKZI010000020">
    <property type="protein sequence ID" value="NGN84219.1"/>
    <property type="molecule type" value="Genomic_DNA"/>
</dbReference>
<reference evidence="2 3" key="1">
    <citation type="submission" date="2020-02" db="EMBL/GenBank/DDBJ databases">
        <title>Genome sequence of the type strain DSM 27180 of Arthrobacter silviterrae.</title>
        <authorList>
            <person name="Gao J."/>
            <person name="Sun J."/>
        </authorList>
    </citation>
    <scope>NUCLEOTIDE SEQUENCE [LARGE SCALE GENOMIC DNA]</scope>
    <source>
        <strain evidence="2 3">DSM 27180</strain>
    </source>
</reference>
<keyword evidence="1" id="KW-0472">Membrane</keyword>
<evidence type="ECO:0000313" key="2">
    <source>
        <dbReference type="EMBL" id="NGN84219.1"/>
    </source>
</evidence>
<accession>A0ABX0DFQ7</accession>
<organism evidence="2 3">
    <name type="scientific">Arthrobacter silviterrae</name>
    <dbReference type="NCBI Taxonomy" id="2026658"/>
    <lineage>
        <taxon>Bacteria</taxon>
        <taxon>Bacillati</taxon>
        <taxon>Actinomycetota</taxon>
        <taxon>Actinomycetes</taxon>
        <taxon>Micrococcales</taxon>
        <taxon>Micrococcaceae</taxon>
        <taxon>Arthrobacter</taxon>
    </lineage>
</organism>
<name>A0ABX0DFQ7_9MICC</name>
<keyword evidence="1" id="KW-1133">Transmembrane helix</keyword>
<keyword evidence="3" id="KW-1185">Reference proteome</keyword>
<dbReference type="RefSeq" id="WP_165182443.1">
    <property type="nucleotide sequence ID" value="NZ_JAAKZI010000020.1"/>
</dbReference>
<protein>
    <submittedName>
        <fullName evidence="2">Uncharacterized protein</fullName>
    </submittedName>
</protein>
<evidence type="ECO:0000313" key="3">
    <source>
        <dbReference type="Proteomes" id="UP000479226"/>
    </source>
</evidence>
<feature type="transmembrane region" description="Helical" evidence="1">
    <location>
        <begin position="30"/>
        <end position="48"/>
    </location>
</feature>
<dbReference type="Proteomes" id="UP000479226">
    <property type="component" value="Unassembled WGS sequence"/>
</dbReference>